<protein>
    <submittedName>
        <fullName evidence="2">Cold-shock DNA-binding domain protein</fullName>
    </submittedName>
</protein>
<dbReference type="SUPFAM" id="SSF50249">
    <property type="entry name" value="Nucleic acid-binding proteins"/>
    <property type="match status" value="1"/>
</dbReference>
<dbReference type="InterPro" id="IPR011129">
    <property type="entry name" value="CSD"/>
</dbReference>
<keyword evidence="2" id="KW-0238">DNA-binding</keyword>
<reference evidence="2 3" key="1">
    <citation type="submission" date="2010-01" db="EMBL/GenBank/DDBJ databases">
        <authorList>
            <person name="Weinstock G."/>
            <person name="Sodergren E."/>
            <person name="Clifton S."/>
            <person name="Fulton L."/>
            <person name="Fulton B."/>
            <person name="Courtney L."/>
            <person name="Fronick C."/>
            <person name="Harrison M."/>
            <person name="Strong C."/>
            <person name="Farmer C."/>
            <person name="Delahaunty K."/>
            <person name="Markovic C."/>
            <person name="Hall O."/>
            <person name="Minx P."/>
            <person name="Tomlinson C."/>
            <person name="Mitreva M."/>
            <person name="Nelson J."/>
            <person name="Hou S."/>
            <person name="Wollam A."/>
            <person name="Pepin K.H."/>
            <person name="Johnson M."/>
            <person name="Bhonagiri V."/>
            <person name="Nash W.E."/>
            <person name="Warren W."/>
            <person name="Chinwalla A."/>
            <person name="Mardis E.R."/>
            <person name="Wilson R.K."/>
        </authorList>
    </citation>
    <scope>NUCLEOTIDE SEQUENCE [LARGE SCALE GENOMIC DNA]</scope>
    <source>
        <strain evidence="2 3">NJ9703</strain>
    </source>
</reference>
<accession>A0A9W5ITG1</accession>
<dbReference type="GO" id="GO:0005829">
    <property type="term" value="C:cytosol"/>
    <property type="evidence" value="ECO:0007669"/>
    <property type="project" value="UniProtKB-ARBA"/>
</dbReference>
<dbReference type="AlphaFoldDB" id="A0A9W5ITG1"/>
<dbReference type="GO" id="GO:0003677">
    <property type="term" value="F:DNA binding"/>
    <property type="evidence" value="ECO:0007669"/>
    <property type="project" value="UniProtKB-KW"/>
</dbReference>
<dbReference type="EMBL" id="ACEO02000001">
    <property type="protein sequence ID" value="EFC53305.1"/>
    <property type="molecule type" value="Genomic_DNA"/>
</dbReference>
<name>A0A9W5ITG1_NEISU</name>
<dbReference type="Pfam" id="PF00313">
    <property type="entry name" value="CSD"/>
    <property type="match status" value="1"/>
</dbReference>
<sequence length="198" mass="22176">MNGKVKWFSESKGYGYIVSEEGKEYYFTVKHIQGAELPHNGDAVTFEARTSKRGPVAGTVVITEKASEKRAAKKQAKRDENDPRVNCYTCNKKMTPRIIMRKGSISHSICPYCGSVYKNFSNCFIATAVYGDSFAEEVIALRRFRDETLLTNTLGKVLVKAYYKVSPPIAEKLKNMPKTSACVRKCLNKLAAYYGGKI</sequence>
<dbReference type="Gene3D" id="2.40.50.140">
    <property type="entry name" value="Nucleic acid-binding proteins"/>
    <property type="match status" value="1"/>
</dbReference>
<dbReference type="SMART" id="SM00357">
    <property type="entry name" value="CSP"/>
    <property type="match status" value="1"/>
</dbReference>
<feature type="domain" description="CSD" evidence="1">
    <location>
        <begin position="1"/>
        <end position="62"/>
    </location>
</feature>
<gene>
    <name evidence="2" type="ORF">NEISUBOT_03307</name>
</gene>
<evidence type="ECO:0000313" key="2">
    <source>
        <dbReference type="EMBL" id="EFC53305.1"/>
    </source>
</evidence>
<evidence type="ECO:0000313" key="3">
    <source>
        <dbReference type="Proteomes" id="UP000004621"/>
    </source>
</evidence>
<dbReference type="InterPro" id="IPR002059">
    <property type="entry name" value="CSP_DNA-bd"/>
</dbReference>
<dbReference type="CDD" id="cd04458">
    <property type="entry name" value="CSP_CDS"/>
    <property type="match status" value="1"/>
</dbReference>
<proteinExistence type="predicted"/>
<comment type="caution">
    <text evidence="2">The sequence shown here is derived from an EMBL/GenBank/DDBJ whole genome shotgun (WGS) entry which is preliminary data.</text>
</comment>
<dbReference type="InterPro" id="IPR012340">
    <property type="entry name" value="NA-bd_OB-fold"/>
</dbReference>
<dbReference type="NCBIfam" id="NF041770">
    <property type="entry name" value="CFI_box_CTERM"/>
    <property type="match status" value="1"/>
</dbReference>
<dbReference type="InterPro" id="IPR049886">
    <property type="entry name" value="CFI_box_CTERM_dom"/>
</dbReference>
<dbReference type="PROSITE" id="PS51857">
    <property type="entry name" value="CSD_2"/>
    <property type="match status" value="1"/>
</dbReference>
<dbReference type="Proteomes" id="UP000004621">
    <property type="component" value="Unassembled WGS sequence"/>
</dbReference>
<organism evidence="2 3">
    <name type="scientific">Neisseria subflava NJ9703</name>
    <dbReference type="NCBI Taxonomy" id="546268"/>
    <lineage>
        <taxon>Bacteria</taxon>
        <taxon>Pseudomonadati</taxon>
        <taxon>Pseudomonadota</taxon>
        <taxon>Betaproteobacteria</taxon>
        <taxon>Neisseriales</taxon>
        <taxon>Neisseriaceae</taxon>
        <taxon>Neisseria</taxon>
    </lineage>
</organism>
<dbReference type="RefSeq" id="WP_004519054.1">
    <property type="nucleotide sequence ID" value="NZ_ACEO02000001.1"/>
</dbReference>
<evidence type="ECO:0000259" key="1">
    <source>
        <dbReference type="PROSITE" id="PS51857"/>
    </source>
</evidence>